<dbReference type="PROSITE" id="PS50157">
    <property type="entry name" value="ZINC_FINGER_C2H2_2"/>
    <property type="match status" value="8"/>
</dbReference>
<keyword evidence="6" id="KW-0238">DNA-binding</keyword>
<dbReference type="AlphaFoldDB" id="A0AAJ6YFM0"/>
<keyword evidence="4 8" id="KW-0863">Zinc-finger</keyword>
<sequence>FYKCNGFSLFCRKFSTNSALKAHRRIHDLLKPYKCYVCNRNFSTSSSMKRHHITHSNKRPYMCPYCNKTFKTTVNCRKHMKVHKQEIALQQLESEKKQQECSNYSSNNIEIIMTDQNIINDQEITFQPITNDLRPNLNESIETMIKDKDTPFITISPSSQNINVTTQNIPLVENPNIGTTQALHADETGTITLPNYSGNQSLTPESIREIEETLNQQLFSIGMNLALNNTVRQIEEHNNPSLENREQPILSIIYDNGKSLESSINTAINANVYTSQYDAFDINQITLQEDNDLDIGIAHPNATNMASILPQSIQEHSQYNPQLIDQDFQNTVILKPDYLKKDMEVFNDSSLINMEKEPSSYNESNKILLTDHNFQCRICNMPQFSTDDLNEHLKIHEDNKEYQCSHCFSKFCTNAGLNKHLKVHTSLETHKCYECNEEFSTTLQLRKHIKDHVKFELQLKSLTDQDDMNINLESKKDDEIVDKKYNKCKYCPKIFRKPSDLIRHVRTHTDDRLFECPLCDMTFPTSGHQKLHLASHEQDPNPLVSSAIQSMDAMTGIVTPEPNDPKDGQIVRIVHTAPVIQPLLEPTVDGHQTIDVNSGLGGLAGDQITFNADGAVSSDSNGFLLNENNQLVANLQFLLANGLVTIHTEDPALASQLPLSSSSCAQNDFLATSVAQKVQDQATDLQVIFAGEIPDAVVTPLTNEADFQLNNSMVLQLENIDSTVPDRNDERCLKQIKTAR</sequence>
<comment type="subcellular location">
    <subcellularLocation>
        <location evidence="1">Nucleus</location>
    </subcellularLocation>
</comment>
<evidence type="ECO:0000256" key="5">
    <source>
        <dbReference type="ARBA" id="ARBA00022833"/>
    </source>
</evidence>
<reference evidence="11" key="1">
    <citation type="submission" date="2025-08" db="UniProtKB">
        <authorList>
            <consortium name="RefSeq"/>
        </authorList>
    </citation>
    <scope>IDENTIFICATION</scope>
</reference>
<name>A0AAJ6YFM0_9HYME</name>
<dbReference type="SMART" id="SM00355">
    <property type="entry name" value="ZnF_C2H2"/>
    <property type="match status" value="8"/>
</dbReference>
<feature type="domain" description="C2H2-type" evidence="9">
    <location>
        <begin position="430"/>
        <end position="452"/>
    </location>
</feature>
<keyword evidence="2" id="KW-0479">Metal-binding</keyword>
<dbReference type="GeneID" id="105361624"/>
<dbReference type="PANTHER" id="PTHR24394">
    <property type="entry name" value="ZINC FINGER PROTEIN"/>
    <property type="match status" value="1"/>
</dbReference>
<protein>
    <submittedName>
        <fullName evidence="11">Zinc finger protein 236-like</fullName>
    </submittedName>
</protein>
<dbReference type="SUPFAM" id="SSF57667">
    <property type="entry name" value="beta-beta-alpha zinc fingers"/>
    <property type="match status" value="3"/>
</dbReference>
<feature type="domain" description="C2H2-type" evidence="9">
    <location>
        <begin position="374"/>
        <end position="401"/>
    </location>
</feature>
<dbReference type="GO" id="GO:0008270">
    <property type="term" value="F:zinc ion binding"/>
    <property type="evidence" value="ECO:0007669"/>
    <property type="project" value="UniProtKB-KW"/>
</dbReference>
<feature type="domain" description="C2H2-type" evidence="9">
    <location>
        <begin position="486"/>
        <end position="513"/>
    </location>
</feature>
<feature type="domain" description="C2H2-type" evidence="9">
    <location>
        <begin position="514"/>
        <end position="541"/>
    </location>
</feature>
<evidence type="ECO:0000259" key="9">
    <source>
        <dbReference type="PROSITE" id="PS50157"/>
    </source>
</evidence>
<keyword evidence="3" id="KW-0677">Repeat</keyword>
<proteinExistence type="predicted"/>
<dbReference type="GO" id="GO:0003677">
    <property type="term" value="F:DNA binding"/>
    <property type="evidence" value="ECO:0007669"/>
    <property type="project" value="UniProtKB-KW"/>
</dbReference>
<dbReference type="InterPro" id="IPR013087">
    <property type="entry name" value="Znf_C2H2_type"/>
</dbReference>
<keyword evidence="5" id="KW-0862">Zinc</keyword>
<accession>A0AAJ6YFM0</accession>
<evidence type="ECO:0000256" key="6">
    <source>
        <dbReference type="ARBA" id="ARBA00023125"/>
    </source>
</evidence>
<dbReference type="Pfam" id="PF00096">
    <property type="entry name" value="zf-C2H2"/>
    <property type="match status" value="4"/>
</dbReference>
<evidence type="ECO:0000256" key="8">
    <source>
        <dbReference type="PROSITE-ProRule" id="PRU00042"/>
    </source>
</evidence>
<feature type="non-terminal residue" evidence="11">
    <location>
        <position position="1"/>
    </location>
</feature>
<dbReference type="InterPro" id="IPR036236">
    <property type="entry name" value="Znf_C2H2_sf"/>
</dbReference>
<dbReference type="FunFam" id="3.30.160.60:FF:000045">
    <property type="entry name" value="ZFP69 zinc finger protein B"/>
    <property type="match status" value="1"/>
</dbReference>
<dbReference type="GO" id="GO:0005634">
    <property type="term" value="C:nucleus"/>
    <property type="evidence" value="ECO:0007669"/>
    <property type="project" value="UniProtKB-SubCell"/>
</dbReference>
<evidence type="ECO:0000256" key="2">
    <source>
        <dbReference type="ARBA" id="ARBA00022723"/>
    </source>
</evidence>
<dbReference type="PROSITE" id="PS00028">
    <property type="entry name" value="ZINC_FINGER_C2H2_1"/>
    <property type="match status" value="6"/>
</dbReference>
<dbReference type="Proteomes" id="UP000695007">
    <property type="component" value="Unplaced"/>
</dbReference>
<feature type="domain" description="C2H2-type" evidence="9">
    <location>
        <begin position="61"/>
        <end position="88"/>
    </location>
</feature>
<feature type="domain" description="C2H2-type" evidence="9">
    <location>
        <begin position="402"/>
        <end position="429"/>
    </location>
</feature>
<feature type="domain" description="C2H2-type" evidence="9">
    <location>
        <begin position="33"/>
        <end position="60"/>
    </location>
</feature>
<evidence type="ECO:0000313" key="10">
    <source>
        <dbReference type="Proteomes" id="UP000695007"/>
    </source>
</evidence>
<evidence type="ECO:0000256" key="4">
    <source>
        <dbReference type="ARBA" id="ARBA00022771"/>
    </source>
</evidence>
<dbReference type="FunFam" id="3.30.160.60:FF:000446">
    <property type="entry name" value="Zinc finger protein"/>
    <property type="match status" value="1"/>
</dbReference>
<evidence type="ECO:0000313" key="11">
    <source>
        <dbReference type="RefSeq" id="XP_011497178.1"/>
    </source>
</evidence>
<dbReference type="RefSeq" id="XP_011497178.1">
    <property type="nucleotide sequence ID" value="XM_011498876.1"/>
</dbReference>
<keyword evidence="7" id="KW-0539">Nucleus</keyword>
<gene>
    <name evidence="11" type="primary">LOC105361624</name>
</gene>
<keyword evidence="10" id="KW-1185">Reference proteome</keyword>
<dbReference type="GO" id="GO:0000981">
    <property type="term" value="F:DNA-binding transcription factor activity, RNA polymerase II-specific"/>
    <property type="evidence" value="ECO:0007669"/>
    <property type="project" value="TreeGrafter"/>
</dbReference>
<organism evidence="10 11">
    <name type="scientific">Ceratosolen solmsi marchali</name>
    <dbReference type="NCBI Taxonomy" id="326594"/>
    <lineage>
        <taxon>Eukaryota</taxon>
        <taxon>Metazoa</taxon>
        <taxon>Ecdysozoa</taxon>
        <taxon>Arthropoda</taxon>
        <taxon>Hexapoda</taxon>
        <taxon>Insecta</taxon>
        <taxon>Pterygota</taxon>
        <taxon>Neoptera</taxon>
        <taxon>Endopterygota</taxon>
        <taxon>Hymenoptera</taxon>
        <taxon>Apocrita</taxon>
        <taxon>Proctotrupomorpha</taxon>
        <taxon>Chalcidoidea</taxon>
        <taxon>Agaonidae</taxon>
        <taxon>Agaoninae</taxon>
        <taxon>Ceratosolen</taxon>
    </lineage>
</organism>
<dbReference type="Gene3D" id="3.30.160.60">
    <property type="entry name" value="Classic Zinc Finger"/>
    <property type="match status" value="5"/>
</dbReference>
<evidence type="ECO:0000256" key="1">
    <source>
        <dbReference type="ARBA" id="ARBA00004123"/>
    </source>
</evidence>
<dbReference type="FunFam" id="3.30.160.60:FF:000385">
    <property type="entry name" value="Zinc finger protein 236 variant"/>
    <property type="match status" value="1"/>
</dbReference>
<evidence type="ECO:0000256" key="3">
    <source>
        <dbReference type="ARBA" id="ARBA00022737"/>
    </source>
</evidence>
<evidence type="ECO:0000256" key="7">
    <source>
        <dbReference type="ARBA" id="ARBA00023242"/>
    </source>
</evidence>
<feature type="domain" description="C2H2-type" evidence="9">
    <location>
        <begin position="2"/>
        <end position="32"/>
    </location>
</feature>
<dbReference type="PANTHER" id="PTHR24394:SF29">
    <property type="entry name" value="MYONEURIN"/>
    <property type="match status" value="1"/>
</dbReference>
<dbReference type="KEGG" id="csol:105361624"/>